<feature type="chain" id="PRO_5003087735" description="CxC2-like cysteine cluster KDZ transposase-associated domain-containing protein" evidence="1">
    <location>
        <begin position="17"/>
        <end position="873"/>
    </location>
</feature>
<evidence type="ECO:0000256" key="1">
    <source>
        <dbReference type="SAM" id="SignalP"/>
    </source>
</evidence>
<dbReference type="VEuPathDB" id="FungiDB:CC1G_14780"/>
<feature type="signal peptide" evidence="1">
    <location>
        <begin position="1"/>
        <end position="16"/>
    </location>
</feature>
<keyword evidence="4" id="KW-1185">Reference proteome</keyword>
<dbReference type="InParanoid" id="D6RNU0"/>
<evidence type="ECO:0000259" key="2">
    <source>
        <dbReference type="Pfam" id="PF18803"/>
    </source>
</evidence>
<dbReference type="OrthoDB" id="3143151at2759"/>
<dbReference type="InterPro" id="IPR040521">
    <property type="entry name" value="KDZ"/>
</dbReference>
<keyword evidence="1" id="KW-0732">Signal</keyword>
<dbReference type="KEGG" id="cci:CC1G_14780"/>
<dbReference type="PANTHER" id="PTHR33096">
    <property type="entry name" value="CXC2 DOMAIN-CONTAINING PROTEIN"/>
    <property type="match status" value="1"/>
</dbReference>
<evidence type="ECO:0000313" key="3">
    <source>
        <dbReference type="EMBL" id="EFI27308.1"/>
    </source>
</evidence>
<comment type="caution">
    <text evidence="3">The sequence shown here is derived from an EMBL/GenBank/DDBJ whole genome shotgun (WGS) entry which is preliminary data.</text>
</comment>
<feature type="domain" description="CxC2-like cysteine cluster KDZ transposase-associated" evidence="2">
    <location>
        <begin position="64"/>
        <end position="148"/>
    </location>
</feature>
<dbReference type="RefSeq" id="XP_002910802.1">
    <property type="nucleotide sequence ID" value="XM_002910756.1"/>
</dbReference>
<name>D6RNU0_COPC7</name>
<dbReference type="PANTHER" id="PTHR33096:SF1">
    <property type="entry name" value="CXC1-LIKE CYSTEINE CLUSTER ASSOCIATED WITH KDZ TRANSPOSASES DOMAIN-CONTAINING PROTEIN"/>
    <property type="match status" value="1"/>
</dbReference>
<protein>
    <recommendedName>
        <fullName evidence="2">CxC2-like cysteine cluster KDZ transposase-associated domain-containing protein</fullName>
    </recommendedName>
</protein>
<proteinExistence type="predicted"/>
<dbReference type="HOGENOM" id="CLU_003703_13_1_1"/>
<sequence length="873" mass="100437">MAWLWQAGLILHLGHGGRPCPHYGQYERMVEDDPFLDEPAEVEDSTIQDEFAAGFKPKGRFLQGDKLFTIVHTNGLHTLPIRFCGCPDNIHTPEWTSVLQHRLYPATFKDVRTVFTFEVLDLYYMLEVECHSSTYQVFSLLRRTTNKTFPSTVPDRERELGRVGRQWLWLKERKWFGFGHEDRTPGDGEAALFCAACPQPGVNLPDDWKEDRRKARQVTYYTISYSKKDTEDVWLKAGEGFMTENSAFEEHLRTSHQVSQKPTCHEHKAAEDQWQVHKGCDVTGIGAAACMRHGAYAPGSVVNFQKGERQVNMDYAINKAFKTTQMEGITTALVAYDIACQYAVHFLERFAKSPELDLADDLIVKFVIGLFHVHGHKKECYPRYASTFMTGAAVRSGEILESLWEILNRVSGRTRVMGHAMRVEILDAVMADSNWKKLLKLVEVICKEWPDKWEKMELAITEFELLDSTVTNEQREAWTNQAKKAQRDRVSNPQAMDVYLSNLEAPKPLKQKEVSLMDGERSQGDGLGVTQWLSLGISIQESQCSLVAFIRRYKRRMTDSRTHEVARRREKILKDLASFVEIASQLFPEVDFPESGGISFVPLSEELLTDDEDEGEDDLDEESHSQDRVEAEYRACPLPSSLSPIPTTLTDAVNKEKELRVAQAENHLESIRSKVSRKSYLYRNNLRHSNTKVAKTRARETIAVAERELKHHCRVYEQARWALGRLHVPQEVLARFQKINPRIDLRVNTAIADPNARGQSSETLSWIWKTATELVGDRDQYLVELYRVNWLQAREKKHRWIEEITLVEAEMDWIPRFFSFQAGKWKSRAETSTQKPGHLAYAHRQAAMWEKLEGYARKSFTKLLNPSQSSTEQ</sequence>
<gene>
    <name evidence="3" type="ORF">CC1G_14780</name>
</gene>
<reference evidence="3 4" key="1">
    <citation type="journal article" date="2010" name="Proc. Natl. Acad. Sci. U.S.A.">
        <title>Insights into evolution of multicellular fungi from the assembled chromosomes of the mushroom Coprinopsis cinerea (Coprinus cinereus).</title>
        <authorList>
            <person name="Stajich J.E."/>
            <person name="Wilke S.K."/>
            <person name="Ahren D."/>
            <person name="Au C.H."/>
            <person name="Birren B.W."/>
            <person name="Borodovsky M."/>
            <person name="Burns C."/>
            <person name="Canback B."/>
            <person name="Casselton L.A."/>
            <person name="Cheng C.K."/>
            <person name="Deng J."/>
            <person name="Dietrich F.S."/>
            <person name="Fargo D.C."/>
            <person name="Farman M.L."/>
            <person name="Gathman A.C."/>
            <person name="Goldberg J."/>
            <person name="Guigo R."/>
            <person name="Hoegger P.J."/>
            <person name="Hooker J.B."/>
            <person name="Huggins A."/>
            <person name="James T.Y."/>
            <person name="Kamada T."/>
            <person name="Kilaru S."/>
            <person name="Kodira C."/>
            <person name="Kues U."/>
            <person name="Kupfer D."/>
            <person name="Kwan H.S."/>
            <person name="Lomsadze A."/>
            <person name="Li W."/>
            <person name="Lilly W.W."/>
            <person name="Ma L.J."/>
            <person name="Mackey A.J."/>
            <person name="Manning G."/>
            <person name="Martin F."/>
            <person name="Muraguchi H."/>
            <person name="Natvig D.O."/>
            <person name="Palmerini H."/>
            <person name="Ramesh M.A."/>
            <person name="Rehmeyer C.J."/>
            <person name="Roe B.A."/>
            <person name="Shenoy N."/>
            <person name="Stanke M."/>
            <person name="Ter-Hovhannisyan V."/>
            <person name="Tunlid A."/>
            <person name="Velagapudi R."/>
            <person name="Vision T.J."/>
            <person name="Zeng Q."/>
            <person name="Zolan M.E."/>
            <person name="Pukkila P.J."/>
        </authorList>
    </citation>
    <scope>NUCLEOTIDE SEQUENCE [LARGE SCALE GENOMIC DNA]</scope>
    <source>
        <strain evidence="4">Okayama-7 / 130 / ATCC MYA-4618 / FGSC 9003</strain>
    </source>
</reference>
<organism evidence="3 4">
    <name type="scientific">Coprinopsis cinerea (strain Okayama-7 / 130 / ATCC MYA-4618 / FGSC 9003)</name>
    <name type="common">Inky cap fungus</name>
    <name type="synonym">Hormographiella aspergillata</name>
    <dbReference type="NCBI Taxonomy" id="240176"/>
    <lineage>
        <taxon>Eukaryota</taxon>
        <taxon>Fungi</taxon>
        <taxon>Dikarya</taxon>
        <taxon>Basidiomycota</taxon>
        <taxon>Agaricomycotina</taxon>
        <taxon>Agaricomycetes</taxon>
        <taxon>Agaricomycetidae</taxon>
        <taxon>Agaricales</taxon>
        <taxon>Agaricineae</taxon>
        <taxon>Psathyrellaceae</taxon>
        <taxon>Coprinopsis</taxon>
    </lineage>
</organism>
<dbReference type="InterPro" id="IPR041457">
    <property type="entry name" value="CxC2_KDZ-assoc"/>
</dbReference>
<dbReference type="Pfam" id="PF18758">
    <property type="entry name" value="KDZ"/>
    <property type="match status" value="1"/>
</dbReference>
<dbReference type="AlphaFoldDB" id="D6RNU0"/>
<dbReference type="EMBL" id="AACS02000007">
    <property type="protein sequence ID" value="EFI27308.1"/>
    <property type="molecule type" value="Genomic_DNA"/>
</dbReference>
<dbReference type="Proteomes" id="UP000001861">
    <property type="component" value="Unassembled WGS sequence"/>
</dbReference>
<dbReference type="GeneID" id="9379128"/>
<evidence type="ECO:0000313" key="4">
    <source>
        <dbReference type="Proteomes" id="UP000001861"/>
    </source>
</evidence>
<accession>D6RNU0</accession>
<dbReference type="eggNOG" id="ENOG502SJ1F">
    <property type="taxonomic scope" value="Eukaryota"/>
</dbReference>
<dbReference type="Pfam" id="PF18803">
    <property type="entry name" value="CxC2"/>
    <property type="match status" value="1"/>
</dbReference>